<name>A0A142F0K5_9CAUD</name>
<reference evidence="1 2" key="1">
    <citation type="submission" date="2016-02" db="EMBL/GenBank/DDBJ databases">
        <title>Genomic analysis of phiMK: A new Felix01like virus infecting Pseudomonas aeruginosa.</title>
        <authorList>
            <person name="Magill D.J."/>
            <person name="Krylov V.N."/>
            <person name="Shaburova O.V."/>
            <person name="Pleteneva E.A."/>
            <person name="McGrath J.W."/>
            <person name="Quinn J.P."/>
            <person name="Kulakov L.A."/>
        </authorList>
    </citation>
    <scope>NUCLEOTIDE SEQUENCE [LARGE SCALE GENOMIC DNA]</scope>
</reference>
<dbReference type="Proteomes" id="UP000203514">
    <property type="component" value="Segment"/>
</dbReference>
<dbReference type="RefSeq" id="YP_009291122.1">
    <property type="nucleotide sequence ID" value="NC_031110.1"/>
</dbReference>
<gene>
    <name evidence="1" type="ORF">phiMK_54</name>
</gene>
<keyword evidence="2" id="KW-1185">Reference proteome</keyword>
<organism evidence="1 2">
    <name type="scientific">Pseudomonas phage phiMK</name>
    <dbReference type="NCBI Taxonomy" id="1815957"/>
    <lineage>
        <taxon>Viruses</taxon>
        <taxon>Duplodnaviria</taxon>
        <taxon>Heunggongvirae</taxon>
        <taxon>Uroviricota</taxon>
        <taxon>Caudoviricetes</taxon>
        <taxon>Vandenendeviridae</taxon>
        <taxon>Skurskavirinae</taxon>
        <taxon>Pakpunavirus</taxon>
        <taxon>Pakpunavirus MK</taxon>
    </lineage>
</organism>
<dbReference type="GeneID" id="29068053"/>
<accession>A0A142F0K5</accession>
<protein>
    <submittedName>
        <fullName evidence="1">Uncharacterized protein</fullName>
    </submittedName>
</protein>
<evidence type="ECO:0000313" key="2">
    <source>
        <dbReference type="Proteomes" id="UP000203514"/>
    </source>
</evidence>
<sequence length="68" mass="7710">MAEFFLGVSLAALFFMFSGVTMTYESVEKIATACEQNEGVKHFNVDFFENRTVKCNNGAIFEIDRKSK</sequence>
<proteinExistence type="predicted"/>
<dbReference type="KEGG" id="vg:29068053"/>
<evidence type="ECO:0000313" key="1">
    <source>
        <dbReference type="EMBL" id="AMQ66242.1"/>
    </source>
</evidence>
<dbReference type="EMBL" id="KU761955">
    <property type="protein sequence ID" value="AMQ66242.1"/>
    <property type="molecule type" value="Genomic_DNA"/>
</dbReference>